<feature type="signal peptide" evidence="1">
    <location>
        <begin position="1"/>
        <end position="21"/>
    </location>
</feature>
<comment type="caution">
    <text evidence="2">The sequence shown here is derived from an EMBL/GenBank/DDBJ whole genome shotgun (WGS) entry which is preliminary data.</text>
</comment>
<dbReference type="Proteomes" id="UP000286806">
    <property type="component" value="Unassembled WGS sequence"/>
</dbReference>
<organism evidence="2 3">
    <name type="scientific">Sulfuriferula multivorans</name>
    <dbReference type="NCBI Taxonomy" id="1559896"/>
    <lineage>
        <taxon>Bacteria</taxon>
        <taxon>Pseudomonadati</taxon>
        <taxon>Pseudomonadota</taxon>
        <taxon>Betaproteobacteria</taxon>
        <taxon>Nitrosomonadales</taxon>
        <taxon>Sulfuricellaceae</taxon>
        <taxon>Sulfuriferula</taxon>
    </lineage>
</organism>
<protein>
    <submittedName>
        <fullName evidence="2">Uncharacterized protein</fullName>
    </submittedName>
</protein>
<feature type="chain" id="PRO_5019240196" evidence="1">
    <location>
        <begin position="22"/>
        <end position="324"/>
    </location>
</feature>
<dbReference type="AlphaFoldDB" id="A0A401JZT8"/>
<dbReference type="RefSeq" id="WP_124705965.1">
    <property type="nucleotide sequence ID" value="NZ_BGOW01000036.1"/>
</dbReference>
<dbReference type="EMBL" id="BGOW01000036">
    <property type="protein sequence ID" value="GCB02219.1"/>
    <property type="molecule type" value="Genomic_DNA"/>
</dbReference>
<reference evidence="2 3" key="1">
    <citation type="journal article" date="2019" name="Front. Microbiol.">
        <title>Genomes of Neutrophilic Sulfur-Oxidizing Chemolithoautotrophs Representing 9 Proteobacterial Species From 8 Genera.</title>
        <authorList>
            <person name="Watanabe T."/>
            <person name="Kojima H."/>
            <person name="Umezawa K."/>
            <person name="Hori C."/>
            <person name="Takasuka T.E."/>
            <person name="Kato Y."/>
            <person name="Fukui M."/>
        </authorList>
    </citation>
    <scope>NUCLEOTIDE SEQUENCE [LARGE SCALE GENOMIC DNA]</scope>
    <source>
        <strain evidence="2 3">TTN</strain>
    </source>
</reference>
<accession>A0A401JZT8</accession>
<sequence>MLIRKMAVSGLLMFVYSSCGAQDLSLLAGGMRASGIPDTSYAWELDYRQGLNENLAFTLSWLNEGHVLHHHRDGQSAQIWARTNLLDRHLSLAAGVGPYFYYDTTGAGAGYMDKHGWGTISSLAATYYTKSGWIYEARANRVIASTSINTTSMLFGIGYQLEPPLGTESSASTPPQTEKPTTNQVTFFLGQTIVNSFASQHDTARAIEFRHGVSPHFEWSASWLNEGDARLIRRDGVIAQAWLVHGFFDNRFTLGAGLGPYFSIDRYRAPQPGEASNITVSAIVTATAAIRLSPHAYLRTSWNRIASTYNRDTDVILMGLGYSF</sequence>
<evidence type="ECO:0000313" key="3">
    <source>
        <dbReference type="Proteomes" id="UP000286806"/>
    </source>
</evidence>
<keyword evidence="3" id="KW-1185">Reference proteome</keyword>
<keyword evidence="1" id="KW-0732">Signal</keyword>
<name>A0A401JZT8_9PROT</name>
<dbReference type="OrthoDB" id="8741777at2"/>
<evidence type="ECO:0000256" key="1">
    <source>
        <dbReference type="SAM" id="SignalP"/>
    </source>
</evidence>
<proteinExistence type="predicted"/>
<gene>
    <name evidence="2" type="ORF">SFMTTN_3039</name>
</gene>
<evidence type="ECO:0000313" key="2">
    <source>
        <dbReference type="EMBL" id="GCB02219.1"/>
    </source>
</evidence>